<keyword evidence="1" id="KW-0472">Membrane</keyword>
<evidence type="ECO:0000313" key="3">
    <source>
        <dbReference type="EnsemblMetazoa" id="CapteP205276"/>
    </source>
</evidence>
<protein>
    <recommendedName>
        <fullName evidence="5">Claudin</fullName>
    </recommendedName>
</protein>
<reference evidence="2 4" key="2">
    <citation type="journal article" date="2013" name="Nature">
        <title>Insights into bilaterian evolution from three spiralian genomes.</title>
        <authorList>
            <person name="Simakov O."/>
            <person name="Marletaz F."/>
            <person name="Cho S.J."/>
            <person name="Edsinger-Gonzales E."/>
            <person name="Havlak P."/>
            <person name="Hellsten U."/>
            <person name="Kuo D.H."/>
            <person name="Larsson T."/>
            <person name="Lv J."/>
            <person name="Arendt D."/>
            <person name="Savage R."/>
            <person name="Osoegawa K."/>
            <person name="de Jong P."/>
            <person name="Grimwood J."/>
            <person name="Chapman J.A."/>
            <person name="Shapiro H."/>
            <person name="Aerts A."/>
            <person name="Otillar R.P."/>
            <person name="Terry A.Y."/>
            <person name="Boore J.L."/>
            <person name="Grigoriev I.V."/>
            <person name="Lindberg D.R."/>
            <person name="Seaver E.C."/>
            <person name="Weisblat D.A."/>
            <person name="Putnam N.H."/>
            <person name="Rokhsar D.S."/>
        </authorList>
    </citation>
    <scope>NUCLEOTIDE SEQUENCE</scope>
    <source>
        <strain evidence="2 4">I ESC-2004</strain>
    </source>
</reference>
<keyword evidence="1" id="KW-1133">Transmembrane helix</keyword>
<feature type="transmembrane region" description="Helical" evidence="1">
    <location>
        <begin position="12"/>
        <end position="35"/>
    </location>
</feature>
<sequence>MAVRRCMSISCATSLPIYILGYGVFLVSFVCANWVQCDLDESRYAYGLWWNCTTIADEHVCRFYEIDALEDSWLTAQAFYLIALVLCFLAGTMYPIVPVNALFQSISGASALISSTVFATAVALQDDEKYDYAFYLGFLSGIILLVNGLMLLVCVRKDHCTLEDIPLPSKSEAKGSFDP</sequence>
<reference evidence="3" key="3">
    <citation type="submission" date="2015-06" db="UniProtKB">
        <authorList>
            <consortium name="EnsemblMetazoa"/>
        </authorList>
    </citation>
    <scope>IDENTIFICATION</scope>
</reference>
<dbReference type="Gene3D" id="1.20.140.150">
    <property type="match status" value="1"/>
</dbReference>
<dbReference type="Proteomes" id="UP000014760">
    <property type="component" value="Unassembled WGS sequence"/>
</dbReference>
<dbReference type="EMBL" id="KB292914">
    <property type="protein sequence ID" value="ELU16807.1"/>
    <property type="molecule type" value="Genomic_DNA"/>
</dbReference>
<feature type="transmembrane region" description="Helical" evidence="1">
    <location>
        <begin position="78"/>
        <end position="97"/>
    </location>
</feature>
<feature type="transmembrane region" description="Helical" evidence="1">
    <location>
        <begin position="132"/>
        <end position="155"/>
    </location>
</feature>
<evidence type="ECO:0000256" key="1">
    <source>
        <dbReference type="SAM" id="Phobius"/>
    </source>
</evidence>
<keyword evidence="4" id="KW-1185">Reference proteome</keyword>
<accession>R7VE19</accession>
<dbReference type="EMBL" id="AMQN01004221">
    <property type="status" value="NOT_ANNOTATED_CDS"/>
    <property type="molecule type" value="Genomic_DNA"/>
</dbReference>
<evidence type="ECO:0000313" key="4">
    <source>
        <dbReference type="Proteomes" id="UP000014760"/>
    </source>
</evidence>
<dbReference type="HOGENOM" id="CLU_1504840_0_0_1"/>
<gene>
    <name evidence="2" type="ORF">CAPTEDRAFT_205276</name>
</gene>
<proteinExistence type="predicted"/>
<dbReference type="EnsemblMetazoa" id="CapteT205276">
    <property type="protein sequence ID" value="CapteP205276"/>
    <property type="gene ID" value="CapteG205276"/>
</dbReference>
<evidence type="ECO:0000313" key="2">
    <source>
        <dbReference type="EMBL" id="ELU16807.1"/>
    </source>
</evidence>
<keyword evidence="1" id="KW-0812">Transmembrane</keyword>
<organism evidence="2">
    <name type="scientific">Capitella teleta</name>
    <name type="common">Polychaete worm</name>
    <dbReference type="NCBI Taxonomy" id="283909"/>
    <lineage>
        <taxon>Eukaryota</taxon>
        <taxon>Metazoa</taxon>
        <taxon>Spiralia</taxon>
        <taxon>Lophotrochozoa</taxon>
        <taxon>Annelida</taxon>
        <taxon>Polychaeta</taxon>
        <taxon>Sedentaria</taxon>
        <taxon>Scolecida</taxon>
        <taxon>Capitellidae</taxon>
        <taxon>Capitella</taxon>
    </lineage>
</organism>
<dbReference type="AlphaFoldDB" id="R7VE19"/>
<reference evidence="4" key="1">
    <citation type="submission" date="2012-12" db="EMBL/GenBank/DDBJ databases">
        <authorList>
            <person name="Hellsten U."/>
            <person name="Grimwood J."/>
            <person name="Chapman J.A."/>
            <person name="Shapiro H."/>
            <person name="Aerts A."/>
            <person name="Otillar R.P."/>
            <person name="Terry A.Y."/>
            <person name="Boore J.L."/>
            <person name="Simakov O."/>
            <person name="Marletaz F."/>
            <person name="Cho S.-J."/>
            <person name="Edsinger-Gonzales E."/>
            <person name="Havlak P."/>
            <person name="Kuo D.-H."/>
            <person name="Larsson T."/>
            <person name="Lv J."/>
            <person name="Arendt D."/>
            <person name="Savage R."/>
            <person name="Osoegawa K."/>
            <person name="de Jong P."/>
            <person name="Lindberg D.R."/>
            <person name="Seaver E.C."/>
            <person name="Weisblat D.A."/>
            <person name="Putnam N.H."/>
            <person name="Grigoriev I.V."/>
            <person name="Rokhsar D.S."/>
        </authorList>
    </citation>
    <scope>NUCLEOTIDE SEQUENCE</scope>
    <source>
        <strain evidence="4">I ESC-2004</strain>
    </source>
</reference>
<evidence type="ECO:0008006" key="5">
    <source>
        <dbReference type="Google" id="ProtNLM"/>
    </source>
</evidence>
<feature type="transmembrane region" description="Helical" evidence="1">
    <location>
        <begin position="109"/>
        <end position="126"/>
    </location>
</feature>
<name>R7VE19_CAPTE</name>